<keyword evidence="4" id="KW-0539">Nucleus</keyword>
<keyword evidence="3 5" id="KW-0175">Coiled coil</keyword>
<evidence type="ECO:0000256" key="4">
    <source>
        <dbReference type="ARBA" id="ARBA00023242"/>
    </source>
</evidence>
<gene>
    <name evidence="7" type="ORF">PTTG_26903</name>
</gene>
<evidence type="ECO:0000256" key="3">
    <source>
        <dbReference type="ARBA" id="ARBA00023054"/>
    </source>
</evidence>
<evidence type="ECO:0000313" key="8">
    <source>
        <dbReference type="EnsemblFungi" id="PTTG_26903-t43_1-p1"/>
    </source>
</evidence>
<protein>
    <submittedName>
        <fullName evidence="7 8">Uncharacterized protein</fullName>
    </submittedName>
</protein>
<dbReference type="Proteomes" id="UP000005240">
    <property type="component" value="Unassembled WGS sequence"/>
</dbReference>
<comment type="subcellular location">
    <subcellularLocation>
        <location evidence="1">Nucleus</location>
        <location evidence="1">Nucleolus</location>
    </subcellularLocation>
</comment>
<feature type="coiled-coil region" evidence="5">
    <location>
        <begin position="57"/>
        <end position="91"/>
    </location>
</feature>
<dbReference type="Pfam" id="PF09805">
    <property type="entry name" value="Nop25"/>
    <property type="match status" value="1"/>
</dbReference>
<feature type="compositionally biased region" description="Basic and acidic residues" evidence="6">
    <location>
        <begin position="1"/>
        <end position="11"/>
    </location>
</feature>
<proteinExistence type="inferred from homology"/>
<keyword evidence="9" id="KW-1185">Reference proteome</keyword>
<comment type="similarity">
    <text evidence="2">Belongs to the RRP17 family.</text>
</comment>
<dbReference type="PANTHER" id="PTHR14577">
    <property type="entry name" value="NUCLEOLAR PROTEIN 12"/>
    <property type="match status" value="1"/>
</dbReference>
<dbReference type="AlphaFoldDB" id="A0A180GQ86"/>
<dbReference type="OrthoDB" id="2504376at2759"/>
<name>A0A180GQ86_PUCT1</name>
<evidence type="ECO:0000313" key="9">
    <source>
        <dbReference type="Proteomes" id="UP000005240"/>
    </source>
</evidence>
<evidence type="ECO:0000256" key="6">
    <source>
        <dbReference type="SAM" id="MobiDB-lite"/>
    </source>
</evidence>
<feature type="region of interest" description="Disordered" evidence="6">
    <location>
        <begin position="1"/>
        <end position="42"/>
    </location>
</feature>
<reference evidence="7" key="2">
    <citation type="submission" date="2016-05" db="EMBL/GenBank/DDBJ databases">
        <title>Comparative analysis highlights variable genome content of wheat rusts and divergence of the mating loci.</title>
        <authorList>
            <person name="Cuomo C.A."/>
            <person name="Bakkeren G."/>
            <person name="Szabo L."/>
            <person name="Khalil H."/>
            <person name="Joly D."/>
            <person name="Goldberg J."/>
            <person name="Young S."/>
            <person name="Zeng Q."/>
            <person name="Fellers J."/>
        </authorList>
    </citation>
    <scope>NUCLEOTIDE SEQUENCE [LARGE SCALE GENOMIC DNA]</scope>
    <source>
        <strain evidence="7">1-1 BBBD Race 1</strain>
    </source>
</reference>
<dbReference type="InterPro" id="IPR019186">
    <property type="entry name" value="Nucleolar_protein_12"/>
</dbReference>
<evidence type="ECO:0000256" key="2">
    <source>
        <dbReference type="ARBA" id="ARBA00007175"/>
    </source>
</evidence>
<sequence length="172" mass="19772">MPHTNSKEWLKRNKLSNRKPSSSKKTSSSGGSKTVRRPHAVEYDEKDRYEYLTGFSARKKAGKLAAQERAAQKAREEKLEFRRQLKDARMSKIKEAIDQQTEWYGSGYSTKQSAEAGTDRRKVCRTVERWCRLRPITDHHHHGHHRAIGSRPYRSDGPPYQSSASLQLPAPP</sequence>
<reference evidence="8" key="4">
    <citation type="submission" date="2025-05" db="UniProtKB">
        <authorList>
            <consortium name="EnsemblFungi"/>
        </authorList>
    </citation>
    <scope>IDENTIFICATION</scope>
    <source>
        <strain evidence="8">isolate 1-1 / race 1 (BBBD)</strain>
    </source>
</reference>
<dbReference type="PANTHER" id="PTHR14577:SF0">
    <property type="entry name" value="NUCLEOLAR PROTEIN 12"/>
    <property type="match status" value="1"/>
</dbReference>
<accession>A0A180GQ86</accession>
<dbReference type="STRING" id="630390.A0A180GQ86"/>
<dbReference type="VEuPathDB" id="FungiDB:PTTG_26903"/>
<evidence type="ECO:0000256" key="5">
    <source>
        <dbReference type="SAM" id="Coils"/>
    </source>
</evidence>
<dbReference type="EMBL" id="ADAS02000037">
    <property type="protein sequence ID" value="OAV94684.1"/>
    <property type="molecule type" value="Genomic_DNA"/>
</dbReference>
<reference evidence="8 9" key="3">
    <citation type="journal article" date="2017" name="G3 (Bethesda)">
        <title>Comparative analysis highlights variable genome content of wheat rusts and divergence of the mating loci.</title>
        <authorList>
            <person name="Cuomo C.A."/>
            <person name="Bakkeren G."/>
            <person name="Khalil H.B."/>
            <person name="Panwar V."/>
            <person name="Joly D."/>
            <person name="Linning R."/>
            <person name="Sakthikumar S."/>
            <person name="Song X."/>
            <person name="Adiconis X."/>
            <person name="Fan L."/>
            <person name="Goldberg J.M."/>
            <person name="Levin J.Z."/>
            <person name="Young S."/>
            <person name="Zeng Q."/>
            <person name="Anikster Y."/>
            <person name="Bruce M."/>
            <person name="Wang M."/>
            <person name="Yin C."/>
            <person name="McCallum B."/>
            <person name="Szabo L.J."/>
            <person name="Hulbert S."/>
            <person name="Chen X."/>
            <person name="Fellers J.P."/>
        </authorList>
    </citation>
    <scope>NUCLEOTIDE SEQUENCE</scope>
    <source>
        <strain evidence="8">isolate 1-1 / race 1 (BBBD)</strain>
        <strain evidence="9">Isolate 1-1 / race 1 (BBBD)</strain>
    </source>
</reference>
<dbReference type="GO" id="GO:0005730">
    <property type="term" value="C:nucleolus"/>
    <property type="evidence" value="ECO:0007669"/>
    <property type="project" value="UniProtKB-SubCell"/>
</dbReference>
<feature type="compositionally biased region" description="Low complexity" evidence="6">
    <location>
        <begin position="23"/>
        <end position="33"/>
    </location>
</feature>
<evidence type="ECO:0000313" key="7">
    <source>
        <dbReference type="EMBL" id="OAV94684.1"/>
    </source>
</evidence>
<reference evidence="7" key="1">
    <citation type="submission" date="2009-11" db="EMBL/GenBank/DDBJ databases">
        <authorList>
            <consortium name="The Broad Institute Genome Sequencing Platform"/>
            <person name="Ward D."/>
            <person name="Feldgarden M."/>
            <person name="Earl A."/>
            <person name="Young S.K."/>
            <person name="Zeng Q."/>
            <person name="Koehrsen M."/>
            <person name="Alvarado L."/>
            <person name="Berlin A."/>
            <person name="Bochicchio J."/>
            <person name="Borenstein D."/>
            <person name="Chapman S.B."/>
            <person name="Chen Z."/>
            <person name="Engels R."/>
            <person name="Freedman E."/>
            <person name="Gellesch M."/>
            <person name="Goldberg J."/>
            <person name="Griggs A."/>
            <person name="Gujja S."/>
            <person name="Heilman E."/>
            <person name="Heiman D."/>
            <person name="Hepburn T."/>
            <person name="Howarth C."/>
            <person name="Jen D."/>
            <person name="Larson L."/>
            <person name="Lewis B."/>
            <person name="Mehta T."/>
            <person name="Park D."/>
            <person name="Pearson M."/>
            <person name="Roberts A."/>
            <person name="Saif S."/>
            <person name="Shea T."/>
            <person name="Shenoy N."/>
            <person name="Sisk P."/>
            <person name="Stolte C."/>
            <person name="Sykes S."/>
            <person name="Thomson T."/>
            <person name="Walk T."/>
            <person name="White J."/>
            <person name="Yandava C."/>
            <person name="Izard J."/>
            <person name="Baranova O.V."/>
            <person name="Blanton J.M."/>
            <person name="Tanner A.C."/>
            <person name="Dewhirst F.E."/>
            <person name="Haas B."/>
            <person name="Nusbaum C."/>
            <person name="Birren B."/>
        </authorList>
    </citation>
    <scope>NUCLEOTIDE SEQUENCE [LARGE SCALE GENOMIC DNA]</scope>
    <source>
        <strain evidence="7">1-1 BBBD Race 1</strain>
    </source>
</reference>
<feature type="region of interest" description="Disordered" evidence="6">
    <location>
        <begin position="140"/>
        <end position="172"/>
    </location>
</feature>
<evidence type="ECO:0000256" key="1">
    <source>
        <dbReference type="ARBA" id="ARBA00004604"/>
    </source>
</evidence>
<dbReference type="GO" id="GO:0019843">
    <property type="term" value="F:rRNA binding"/>
    <property type="evidence" value="ECO:0007669"/>
    <property type="project" value="TreeGrafter"/>
</dbReference>
<dbReference type="EnsemblFungi" id="PTTG_26903-t43_1">
    <property type="protein sequence ID" value="PTTG_26903-t43_1-p1"/>
    <property type="gene ID" value="PTTG_26903"/>
</dbReference>
<organism evidence="7">
    <name type="scientific">Puccinia triticina (isolate 1-1 / race 1 (BBBD))</name>
    <name type="common">Brown leaf rust fungus</name>
    <dbReference type="NCBI Taxonomy" id="630390"/>
    <lineage>
        <taxon>Eukaryota</taxon>
        <taxon>Fungi</taxon>
        <taxon>Dikarya</taxon>
        <taxon>Basidiomycota</taxon>
        <taxon>Pucciniomycotina</taxon>
        <taxon>Pucciniomycetes</taxon>
        <taxon>Pucciniales</taxon>
        <taxon>Pucciniaceae</taxon>
        <taxon>Puccinia</taxon>
    </lineage>
</organism>